<comment type="similarity">
    <text evidence="2">Belongs to the TMEM54 family.</text>
</comment>
<feature type="transmembrane region" description="Helical" evidence="6">
    <location>
        <begin position="90"/>
        <end position="117"/>
    </location>
</feature>
<dbReference type="InterPro" id="IPR020977">
    <property type="entry name" value="Beta-casein-like"/>
</dbReference>
<feature type="transmembrane region" description="Helical" evidence="6">
    <location>
        <begin position="59"/>
        <end position="78"/>
    </location>
</feature>
<dbReference type="PANTHER" id="PTHR31258:SF5">
    <property type="entry name" value="TMEM54 PROTEIN-RELATED"/>
    <property type="match status" value="1"/>
</dbReference>
<evidence type="ECO:0000313" key="8">
    <source>
        <dbReference type="Proteomes" id="UP000261640"/>
    </source>
</evidence>
<accession>A0A3Q3KY01</accession>
<evidence type="ECO:0000256" key="5">
    <source>
        <dbReference type="ARBA" id="ARBA00023136"/>
    </source>
</evidence>
<evidence type="ECO:0000256" key="6">
    <source>
        <dbReference type="SAM" id="Phobius"/>
    </source>
</evidence>
<dbReference type="AlphaFoldDB" id="A0A3Q3KY01"/>
<keyword evidence="8" id="KW-1185">Reference proteome</keyword>
<dbReference type="PANTHER" id="PTHR31258">
    <property type="entry name" value="KERATINOCYTE-ASSOCIATED PROTEIN 3"/>
    <property type="match status" value="1"/>
</dbReference>
<organism evidence="7 8">
    <name type="scientific">Mastacembelus armatus</name>
    <name type="common">zig-zag eel</name>
    <dbReference type="NCBI Taxonomy" id="205130"/>
    <lineage>
        <taxon>Eukaryota</taxon>
        <taxon>Metazoa</taxon>
        <taxon>Chordata</taxon>
        <taxon>Craniata</taxon>
        <taxon>Vertebrata</taxon>
        <taxon>Euteleostomi</taxon>
        <taxon>Actinopterygii</taxon>
        <taxon>Neopterygii</taxon>
        <taxon>Teleostei</taxon>
        <taxon>Neoteleostei</taxon>
        <taxon>Acanthomorphata</taxon>
        <taxon>Anabantaria</taxon>
        <taxon>Synbranchiformes</taxon>
        <taxon>Mastacembelidae</taxon>
        <taxon>Mastacembelus</taxon>
    </lineage>
</organism>
<dbReference type="Ensembl" id="ENSMAMT00000006359.2">
    <property type="protein sequence ID" value="ENSMAMP00000006182.2"/>
    <property type="gene ID" value="ENSMAMG00000004225.2"/>
</dbReference>
<evidence type="ECO:0000256" key="1">
    <source>
        <dbReference type="ARBA" id="ARBA00004141"/>
    </source>
</evidence>
<dbReference type="GO" id="GO:0016020">
    <property type="term" value="C:membrane"/>
    <property type="evidence" value="ECO:0007669"/>
    <property type="project" value="UniProtKB-SubCell"/>
</dbReference>
<reference evidence="7" key="2">
    <citation type="submission" date="2025-09" db="UniProtKB">
        <authorList>
            <consortium name="Ensembl"/>
        </authorList>
    </citation>
    <scope>IDENTIFICATION</scope>
</reference>
<keyword evidence="4 6" id="KW-1133">Transmembrane helix</keyword>
<sequence>MGVCCDSLEEPKALMKMGLCVILVGHVNFLLGALVHGVVLRHINLNNEAKPMEYAISNVVAVTSGLGIVVGILAIVLSKNKKSRGLTWSLFTFSLAATIMAATSVIGLFVSVVMTIIQSGRSLLTYCRFPDAAGYSPSTNECPFDPTRIISTTLILWVPLVVTCVIQMVFSARCFAVCVSFLGLPCCPIRKKRTNYGRSVRFFKHTQFCFKILQCRPPPPTRQHRSLPPSERRPLCQPYRERGTLERSGFWI</sequence>
<feature type="transmembrane region" description="Helical" evidence="6">
    <location>
        <begin position="17"/>
        <end position="39"/>
    </location>
</feature>
<evidence type="ECO:0000256" key="3">
    <source>
        <dbReference type="ARBA" id="ARBA00022692"/>
    </source>
</evidence>
<dbReference type="Proteomes" id="UP000261640">
    <property type="component" value="Unplaced"/>
</dbReference>
<keyword evidence="3 6" id="KW-0812">Transmembrane</keyword>
<comment type="subcellular location">
    <subcellularLocation>
        <location evidence="1">Membrane</location>
        <topology evidence="1">Multi-pass membrane protein</topology>
    </subcellularLocation>
</comment>
<dbReference type="STRING" id="205130.ENSMAMP00000006182"/>
<dbReference type="GeneTree" id="ENSGT00390000004700"/>
<dbReference type="Pfam" id="PF12304">
    <property type="entry name" value="BCLP"/>
    <property type="match status" value="1"/>
</dbReference>
<evidence type="ECO:0000313" key="7">
    <source>
        <dbReference type="Ensembl" id="ENSMAMP00000006182.2"/>
    </source>
</evidence>
<proteinExistence type="inferred from homology"/>
<protein>
    <submittedName>
        <fullName evidence="7">Transmembrane protein 54b</fullName>
    </submittedName>
</protein>
<reference evidence="7" key="1">
    <citation type="submission" date="2025-08" db="UniProtKB">
        <authorList>
            <consortium name="Ensembl"/>
        </authorList>
    </citation>
    <scope>IDENTIFICATION</scope>
</reference>
<evidence type="ECO:0000256" key="2">
    <source>
        <dbReference type="ARBA" id="ARBA00011030"/>
    </source>
</evidence>
<keyword evidence="5 6" id="KW-0472">Membrane</keyword>
<feature type="transmembrane region" description="Helical" evidence="6">
    <location>
        <begin position="154"/>
        <end position="184"/>
    </location>
</feature>
<evidence type="ECO:0000256" key="4">
    <source>
        <dbReference type="ARBA" id="ARBA00022989"/>
    </source>
</evidence>
<name>A0A3Q3KY01_9TELE</name>
<dbReference type="InParanoid" id="A0A3Q3KY01"/>